<accession>A0A7R6SYJ2</accession>
<evidence type="ECO:0000313" key="3">
    <source>
        <dbReference type="EMBL" id="BBB31905.1"/>
    </source>
</evidence>
<dbReference type="Proteomes" id="UP000595564">
    <property type="component" value="Chromosome"/>
</dbReference>
<gene>
    <name evidence="3" type="ORF">TTHT_0284</name>
</gene>
<organism evidence="3 4">
    <name type="scientific">Thermotomaculum hydrothermale</name>
    <dbReference type="NCBI Taxonomy" id="981385"/>
    <lineage>
        <taxon>Bacteria</taxon>
        <taxon>Pseudomonadati</taxon>
        <taxon>Acidobacteriota</taxon>
        <taxon>Holophagae</taxon>
        <taxon>Thermotomaculales</taxon>
        <taxon>Thermotomaculaceae</taxon>
        <taxon>Thermotomaculum</taxon>
    </lineage>
</organism>
<dbReference type="EMBL" id="AP017470">
    <property type="protein sequence ID" value="BBB31905.1"/>
    <property type="molecule type" value="Genomic_DNA"/>
</dbReference>
<feature type="domain" description="DUF302" evidence="2">
    <location>
        <begin position="71"/>
        <end position="126"/>
    </location>
</feature>
<dbReference type="InterPro" id="IPR005180">
    <property type="entry name" value="DUF302"/>
</dbReference>
<dbReference type="PANTHER" id="PTHR38342:SF1">
    <property type="entry name" value="SLR5037 PROTEIN"/>
    <property type="match status" value="1"/>
</dbReference>
<feature type="transmembrane region" description="Helical" evidence="1">
    <location>
        <begin position="6"/>
        <end position="26"/>
    </location>
</feature>
<evidence type="ECO:0000313" key="4">
    <source>
        <dbReference type="Proteomes" id="UP000595564"/>
    </source>
</evidence>
<keyword evidence="4" id="KW-1185">Reference proteome</keyword>
<dbReference type="RefSeq" id="WP_201328239.1">
    <property type="nucleotide sequence ID" value="NZ_AP017470.1"/>
</dbReference>
<dbReference type="InterPro" id="IPR035923">
    <property type="entry name" value="TT1751-like_sf"/>
</dbReference>
<evidence type="ECO:0000259" key="2">
    <source>
        <dbReference type="Pfam" id="PF03625"/>
    </source>
</evidence>
<keyword evidence="1" id="KW-0812">Transmembrane</keyword>
<dbReference type="CDD" id="cd14797">
    <property type="entry name" value="DUF302"/>
    <property type="match status" value="1"/>
</dbReference>
<dbReference type="KEGG" id="thyd:TTHT_0284"/>
<reference evidence="3 4" key="1">
    <citation type="journal article" date="2012" name="Extremophiles">
        <title>Thermotomaculum hydrothermale gen. nov., sp. nov., a novel heterotrophic thermophile within the phylum Acidobacteria from a deep-sea hydrothermal vent chimney in the Southern Okinawa Trough.</title>
        <authorList>
            <person name="Izumi H."/>
            <person name="Nunoura T."/>
            <person name="Miyazaki M."/>
            <person name="Mino S."/>
            <person name="Toki T."/>
            <person name="Takai K."/>
            <person name="Sako Y."/>
            <person name="Sawabe T."/>
            <person name="Nakagawa S."/>
        </authorList>
    </citation>
    <scope>NUCLEOTIDE SEQUENCE [LARGE SCALE GENOMIC DNA]</scope>
    <source>
        <strain evidence="3 4">AC55</strain>
    </source>
</reference>
<sequence length="158" mass="18115">MALCIIASVLITAIVVGWIFVAVLRAKMITTVKSKYNFEETCKKIEEVVPKGEGWGFPIPAWEFYQSQIKKNLNYDNIKNCKIYFVCKSVYANKVVNDDPKWSGIMPCSWSVYEMKNGDTYVAKMNIPLMSKMFTGILGTVMKKVAKEEEEFIKEIKE</sequence>
<name>A0A7R6SYJ2_9BACT</name>
<keyword evidence="1" id="KW-1133">Transmembrane helix</keyword>
<dbReference type="SUPFAM" id="SSF103247">
    <property type="entry name" value="TT1751-like"/>
    <property type="match status" value="1"/>
</dbReference>
<evidence type="ECO:0000256" key="1">
    <source>
        <dbReference type="SAM" id="Phobius"/>
    </source>
</evidence>
<dbReference type="Gene3D" id="3.30.310.70">
    <property type="entry name" value="TT1751-like domain"/>
    <property type="match status" value="1"/>
</dbReference>
<protein>
    <recommendedName>
        <fullName evidence="2">DUF302 domain-containing protein</fullName>
    </recommendedName>
</protein>
<dbReference type="PANTHER" id="PTHR38342">
    <property type="entry name" value="SLR5037 PROTEIN"/>
    <property type="match status" value="1"/>
</dbReference>
<proteinExistence type="predicted"/>
<dbReference type="Pfam" id="PF03625">
    <property type="entry name" value="DUF302"/>
    <property type="match status" value="1"/>
</dbReference>
<dbReference type="AlphaFoldDB" id="A0A7R6SYJ2"/>
<keyword evidence="1" id="KW-0472">Membrane</keyword>